<accession>A0AAE1V2R8</accession>
<proteinExistence type="predicted"/>
<reference evidence="1" key="1">
    <citation type="submission" date="2023-12" db="EMBL/GenBank/DDBJ databases">
        <title>Genome assembly of Anisodus tanguticus.</title>
        <authorList>
            <person name="Wang Y.-J."/>
        </authorList>
    </citation>
    <scope>NUCLEOTIDE SEQUENCE</scope>
    <source>
        <strain evidence="1">KB-2021</strain>
        <tissue evidence="1">Leaf</tissue>
    </source>
</reference>
<organism evidence="1 2">
    <name type="scientific">Anisodus tanguticus</name>
    <dbReference type="NCBI Taxonomy" id="243964"/>
    <lineage>
        <taxon>Eukaryota</taxon>
        <taxon>Viridiplantae</taxon>
        <taxon>Streptophyta</taxon>
        <taxon>Embryophyta</taxon>
        <taxon>Tracheophyta</taxon>
        <taxon>Spermatophyta</taxon>
        <taxon>Magnoliopsida</taxon>
        <taxon>eudicotyledons</taxon>
        <taxon>Gunneridae</taxon>
        <taxon>Pentapetalae</taxon>
        <taxon>asterids</taxon>
        <taxon>lamiids</taxon>
        <taxon>Solanales</taxon>
        <taxon>Solanaceae</taxon>
        <taxon>Solanoideae</taxon>
        <taxon>Hyoscyameae</taxon>
        <taxon>Anisodus</taxon>
    </lineage>
</organism>
<sequence>MMEIEVAMWGGDRFGSLRFPPKLSFLKQQADAMSLQEKMGMVVIVSRHDMVVSLTVDGHITCESIGEVSCAILLTLFENVNGSVVDLQQSRIFVWVAKPCDGFATCFLVSYQPESLLCYAASSWQLNCLVVTSLEPIGIPFPATTAVAPGILMASTPGNATSNPPGPQLIRRRRSQTAFGTPLHIGLSSAVHAPTHPQDPLSVIPKAKISPVEAAGDFYADAAEMARDNPSTEANPADDSKVPFEIVLEDVFLQYFGSVNVAPAPSFPVCIHQERVDESSVKGIPTSKEEFHSLRASLFRLSKETNDSPILATTYNDMDLSLNDLFSLHKMAKDSHDEAVAALQHLGSLRQEKKHIQTSFNEAEIKAITPSIGALESTIKAQDYFRSSLFRQRIHLDNKIWELADILMDLHSEGIAASVTQEVFPVAEQQPEDILAADTQVFLRSHQWWRLSLCLIQKWGFLKK</sequence>
<dbReference type="EMBL" id="JAVYJV010000018">
    <property type="protein sequence ID" value="KAK4348251.1"/>
    <property type="molecule type" value="Genomic_DNA"/>
</dbReference>
<keyword evidence="2" id="KW-1185">Reference proteome</keyword>
<evidence type="ECO:0000313" key="2">
    <source>
        <dbReference type="Proteomes" id="UP001291623"/>
    </source>
</evidence>
<protein>
    <submittedName>
        <fullName evidence="1">Uncharacterized protein</fullName>
    </submittedName>
</protein>
<dbReference type="Proteomes" id="UP001291623">
    <property type="component" value="Unassembled WGS sequence"/>
</dbReference>
<evidence type="ECO:0000313" key="1">
    <source>
        <dbReference type="EMBL" id="KAK4348251.1"/>
    </source>
</evidence>
<name>A0AAE1V2R8_9SOLA</name>
<dbReference type="AlphaFoldDB" id="A0AAE1V2R8"/>
<comment type="caution">
    <text evidence="1">The sequence shown here is derived from an EMBL/GenBank/DDBJ whole genome shotgun (WGS) entry which is preliminary data.</text>
</comment>
<gene>
    <name evidence="1" type="ORF">RND71_034590</name>
</gene>